<name>A0A0G4ML07_VERLO</name>
<dbReference type="Proteomes" id="UP000044602">
    <property type="component" value="Unassembled WGS sequence"/>
</dbReference>
<sequence length="122" mass="13696">QFGPGKIFVFGHTRVSKTLEPPRRTSFRALRFTANRLIALDAKNDLTIWDLDSGERVAGQVISGNVVALVTDPMLDWAFLGLATGEVLAYDLDRERISNSFRLPNFWREHDPSARAVGLVRL</sequence>
<proteinExistence type="predicted"/>
<protein>
    <submittedName>
        <fullName evidence="1">Uncharacterized protein</fullName>
    </submittedName>
</protein>
<dbReference type="STRING" id="100787.A0A0G4ML07"/>
<dbReference type="EMBL" id="CVQH01023202">
    <property type="protein sequence ID" value="CRK34812.1"/>
    <property type="molecule type" value="Genomic_DNA"/>
</dbReference>
<dbReference type="AlphaFoldDB" id="A0A0G4ML07"/>
<reference evidence="1 2" key="1">
    <citation type="submission" date="2015-05" db="EMBL/GenBank/DDBJ databases">
        <authorList>
            <person name="Wang D.B."/>
            <person name="Wang M."/>
        </authorList>
    </citation>
    <scope>NUCLEOTIDE SEQUENCE [LARGE SCALE GENOMIC DNA]</scope>
    <source>
        <strain evidence="1">VL1</strain>
    </source>
</reference>
<dbReference type="InterPro" id="IPR011044">
    <property type="entry name" value="Quino_amine_DH_bsu"/>
</dbReference>
<evidence type="ECO:0000313" key="1">
    <source>
        <dbReference type="EMBL" id="CRK34812.1"/>
    </source>
</evidence>
<accession>A0A0G4ML07</accession>
<feature type="non-terminal residue" evidence="1">
    <location>
        <position position="122"/>
    </location>
</feature>
<evidence type="ECO:0000313" key="2">
    <source>
        <dbReference type="Proteomes" id="UP000044602"/>
    </source>
</evidence>
<feature type="non-terminal residue" evidence="1">
    <location>
        <position position="1"/>
    </location>
</feature>
<keyword evidence="2" id="KW-1185">Reference proteome</keyword>
<organism evidence="1 2">
    <name type="scientific">Verticillium longisporum</name>
    <name type="common">Verticillium dahliae var. longisporum</name>
    <dbReference type="NCBI Taxonomy" id="100787"/>
    <lineage>
        <taxon>Eukaryota</taxon>
        <taxon>Fungi</taxon>
        <taxon>Dikarya</taxon>
        <taxon>Ascomycota</taxon>
        <taxon>Pezizomycotina</taxon>
        <taxon>Sordariomycetes</taxon>
        <taxon>Hypocreomycetidae</taxon>
        <taxon>Glomerellales</taxon>
        <taxon>Plectosphaerellaceae</taxon>
        <taxon>Verticillium</taxon>
    </lineage>
</organism>
<gene>
    <name evidence="1" type="ORF">BN1708_019611</name>
</gene>
<dbReference type="SUPFAM" id="SSF50969">
    <property type="entry name" value="YVTN repeat-like/Quinoprotein amine dehydrogenase"/>
    <property type="match status" value="1"/>
</dbReference>